<feature type="binding site" evidence="5">
    <location>
        <begin position="234"/>
        <end position="241"/>
    </location>
    <ligand>
        <name>substrate</name>
    </ligand>
</feature>
<evidence type="ECO:0000313" key="8">
    <source>
        <dbReference type="EMBL" id="TCO29906.1"/>
    </source>
</evidence>
<evidence type="ECO:0000256" key="6">
    <source>
        <dbReference type="SAM" id="MobiDB-lite"/>
    </source>
</evidence>
<keyword evidence="2 5" id="KW-0808">Transferase</keyword>
<accession>A0ABY2BTC2</accession>
<comment type="function">
    <text evidence="4 5">Catalyzes the transfer of endogenously produced octanoic acid from octanoyl-acyl-carrier-protein onto the lipoyl domains of lipoate-dependent enzymes. Lipoyl-ACP can also act as a substrate although octanoyl-ACP is likely to be the physiological substrate.</text>
</comment>
<evidence type="ECO:0000313" key="9">
    <source>
        <dbReference type="Proteomes" id="UP000295818"/>
    </source>
</evidence>
<dbReference type="NCBIfam" id="TIGR00214">
    <property type="entry name" value="lipB"/>
    <property type="match status" value="1"/>
</dbReference>
<dbReference type="Proteomes" id="UP000295818">
    <property type="component" value="Unassembled WGS sequence"/>
</dbReference>
<dbReference type="Pfam" id="PF21948">
    <property type="entry name" value="LplA-B_cat"/>
    <property type="match status" value="1"/>
</dbReference>
<sequence>MHCRQPLSERADEGHQFVQGKRSPSLEEGRQRAGGDILAEEEPFSVGLAYFEQAGHVWMVDAPGAGQVVAEVIGRRDSGLGDAFEHSVPAGGEVPDQPDGADRSGPEPTAQAVAGDVFECHAQESARIGVAAAEVIHSKRPDRRPVDGGERRRGGPHTLEGVRAINYVEAGFGADAVDYEQAWAEQRRLHAEVAEGTGSDTVILLEHPPVYTAGKRTEPHERPMDGTPVVDVDRGGKITWHGPGQLVGYPIVKLASHVYVVDYVRRLEEALIAVCAELGVRTGRVKGRSGVWVPADERGRERKIAAIGIRVAQGVTMHGFALNCDNDLAWFDRIVPCGISDADVTTLSKELGRDVPIAEVLEPVRRNLDKLLAWEEYERTPDLDHEDDPTPAGITYGLTV</sequence>
<dbReference type="PANTHER" id="PTHR10993">
    <property type="entry name" value="OCTANOYLTRANSFERASE"/>
    <property type="match status" value="1"/>
</dbReference>
<feature type="site" description="Lowers pKa of active site Cys" evidence="5">
    <location>
        <position position="303"/>
    </location>
</feature>
<evidence type="ECO:0000256" key="1">
    <source>
        <dbReference type="ARBA" id="ARBA00004821"/>
    </source>
</evidence>
<evidence type="ECO:0000256" key="4">
    <source>
        <dbReference type="ARBA" id="ARBA00024732"/>
    </source>
</evidence>
<feature type="binding site" evidence="5">
    <location>
        <begin position="306"/>
        <end position="308"/>
    </location>
    <ligand>
        <name>substrate</name>
    </ligand>
</feature>
<feature type="domain" description="BPL/LPL catalytic" evidence="7">
    <location>
        <begin position="196"/>
        <end position="376"/>
    </location>
</feature>
<dbReference type="HAMAP" id="MF_00013">
    <property type="entry name" value="LipB"/>
    <property type="match status" value="1"/>
</dbReference>
<keyword evidence="3 5" id="KW-0012">Acyltransferase</keyword>
<comment type="catalytic activity">
    <reaction evidence="5">
        <text>octanoyl-[ACP] + L-lysyl-[protein] = N(6)-octanoyl-L-lysyl-[protein] + holo-[ACP] + H(+)</text>
        <dbReference type="Rhea" id="RHEA:17665"/>
        <dbReference type="Rhea" id="RHEA-COMP:9636"/>
        <dbReference type="Rhea" id="RHEA-COMP:9685"/>
        <dbReference type="Rhea" id="RHEA-COMP:9752"/>
        <dbReference type="Rhea" id="RHEA-COMP:9928"/>
        <dbReference type="ChEBI" id="CHEBI:15378"/>
        <dbReference type="ChEBI" id="CHEBI:29969"/>
        <dbReference type="ChEBI" id="CHEBI:64479"/>
        <dbReference type="ChEBI" id="CHEBI:78463"/>
        <dbReference type="ChEBI" id="CHEBI:78809"/>
        <dbReference type="EC" id="2.3.1.181"/>
    </reaction>
</comment>
<feature type="region of interest" description="Disordered" evidence="6">
    <location>
        <begin position="139"/>
        <end position="158"/>
    </location>
</feature>
<feature type="binding site" evidence="5">
    <location>
        <begin position="319"/>
        <end position="321"/>
    </location>
    <ligand>
        <name>substrate</name>
    </ligand>
</feature>
<dbReference type="InterPro" id="IPR020605">
    <property type="entry name" value="Octanoyltransferase_CS"/>
</dbReference>
<dbReference type="PROSITE" id="PS01313">
    <property type="entry name" value="LIPB"/>
    <property type="match status" value="1"/>
</dbReference>
<comment type="caution">
    <text evidence="8">The sequence shown here is derived from an EMBL/GenBank/DDBJ whole genome shotgun (WGS) entry which is preliminary data.</text>
</comment>
<dbReference type="NCBIfam" id="NF010925">
    <property type="entry name" value="PRK14345.1"/>
    <property type="match status" value="1"/>
</dbReference>
<dbReference type="EMBL" id="SLWM01000002">
    <property type="protein sequence ID" value="TCO29906.1"/>
    <property type="molecule type" value="Genomic_DNA"/>
</dbReference>
<comment type="miscellaneous">
    <text evidence="5">In the reaction, the free carboxyl group of octanoic acid is attached via an amide linkage to the epsilon-amino group of a specific lysine residue of lipoyl domains of lipoate-dependent enzymes.</text>
</comment>
<keyword evidence="9" id="KW-1185">Reference proteome</keyword>
<comment type="subcellular location">
    <subcellularLocation>
        <location evidence="5">Cytoplasm</location>
    </subcellularLocation>
</comment>
<dbReference type="InterPro" id="IPR045864">
    <property type="entry name" value="aa-tRNA-synth_II/BPL/LPL"/>
</dbReference>
<dbReference type="SUPFAM" id="SSF55681">
    <property type="entry name" value="Class II aaRS and biotin synthetases"/>
    <property type="match status" value="1"/>
</dbReference>
<feature type="active site" description="Acyl-thioester intermediate" evidence="5">
    <location>
        <position position="337"/>
    </location>
</feature>
<dbReference type="GO" id="GO:0016874">
    <property type="term" value="F:ligase activity"/>
    <property type="evidence" value="ECO:0007669"/>
    <property type="project" value="UniProtKB-KW"/>
</dbReference>
<feature type="region of interest" description="Disordered" evidence="6">
    <location>
        <begin position="381"/>
        <end position="400"/>
    </location>
</feature>
<reference evidence="8 9" key="1">
    <citation type="journal article" date="2015" name="Stand. Genomic Sci.">
        <title>Genomic Encyclopedia of Bacterial and Archaeal Type Strains, Phase III: the genomes of soil and plant-associated and newly described type strains.</title>
        <authorList>
            <person name="Whitman W.B."/>
            <person name="Woyke T."/>
            <person name="Klenk H.P."/>
            <person name="Zhou Y."/>
            <person name="Lilburn T.G."/>
            <person name="Beck B.J."/>
            <person name="De Vos P."/>
            <person name="Vandamme P."/>
            <person name="Eisen J.A."/>
            <person name="Garrity G."/>
            <person name="Hugenholtz P."/>
            <person name="Kyrpides N.C."/>
        </authorList>
    </citation>
    <scope>NUCLEOTIDE SEQUENCE [LARGE SCALE GENOMIC DNA]</scope>
    <source>
        <strain evidence="8 9">VKM Ac-2538</strain>
    </source>
</reference>
<proteinExistence type="inferred from homology"/>
<comment type="pathway">
    <text evidence="1 5">Protein modification; protein lipoylation via endogenous pathway; protein N(6)-(lipoyl)lysine from octanoyl-[acyl-carrier-protein]: step 1/2.</text>
</comment>
<dbReference type="Gene3D" id="3.30.930.10">
    <property type="entry name" value="Bira Bifunctional Protein, Domain 2"/>
    <property type="match status" value="1"/>
</dbReference>
<feature type="compositionally biased region" description="Basic and acidic residues" evidence="6">
    <location>
        <begin position="139"/>
        <end position="153"/>
    </location>
</feature>
<dbReference type="EC" id="2.3.1.181" evidence="5"/>
<dbReference type="PROSITE" id="PS51733">
    <property type="entry name" value="BPL_LPL_CATALYTIC"/>
    <property type="match status" value="1"/>
</dbReference>
<keyword evidence="8" id="KW-0436">Ligase</keyword>
<dbReference type="InterPro" id="IPR000544">
    <property type="entry name" value="Octanoyltransferase"/>
</dbReference>
<comment type="similarity">
    <text evidence="5">Belongs to the LipB family.</text>
</comment>
<organism evidence="8 9">
    <name type="scientific">Kribbella orskensis</name>
    <dbReference type="NCBI Taxonomy" id="2512216"/>
    <lineage>
        <taxon>Bacteria</taxon>
        <taxon>Bacillati</taxon>
        <taxon>Actinomycetota</taxon>
        <taxon>Actinomycetes</taxon>
        <taxon>Propionibacteriales</taxon>
        <taxon>Kribbellaceae</taxon>
        <taxon>Kribbella</taxon>
    </lineage>
</organism>
<dbReference type="CDD" id="cd16444">
    <property type="entry name" value="LipB"/>
    <property type="match status" value="1"/>
</dbReference>
<evidence type="ECO:0000259" key="7">
    <source>
        <dbReference type="PROSITE" id="PS51733"/>
    </source>
</evidence>
<gene>
    <name evidence="5" type="primary">lipB</name>
    <name evidence="8" type="ORF">EV644_102627</name>
</gene>
<name>A0ABY2BTC2_9ACTN</name>
<protein>
    <recommendedName>
        <fullName evidence="5">Octanoyltransferase</fullName>
        <ecNumber evidence="5">2.3.1.181</ecNumber>
    </recommendedName>
    <alternativeName>
        <fullName evidence="5">Lipoate-protein ligase B</fullName>
    </alternativeName>
    <alternativeName>
        <fullName evidence="5">Lipoyl/octanoyl transferase</fullName>
    </alternativeName>
    <alternativeName>
        <fullName evidence="5">Octanoyl-[acyl-carrier-protein]-protein N-octanoyltransferase</fullName>
    </alternativeName>
</protein>
<evidence type="ECO:0000256" key="3">
    <source>
        <dbReference type="ARBA" id="ARBA00023315"/>
    </source>
</evidence>
<dbReference type="PANTHER" id="PTHR10993:SF7">
    <property type="entry name" value="LIPOYLTRANSFERASE 2, MITOCHONDRIAL-RELATED"/>
    <property type="match status" value="1"/>
</dbReference>
<feature type="region of interest" description="Disordered" evidence="6">
    <location>
        <begin position="80"/>
        <end position="110"/>
    </location>
</feature>
<feature type="compositionally biased region" description="Basic and acidic residues" evidence="6">
    <location>
        <begin position="24"/>
        <end position="33"/>
    </location>
</feature>
<evidence type="ECO:0000256" key="2">
    <source>
        <dbReference type="ARBA" id="ARBA00022679"/>
    </source>
</evidence>
<keyword evidence="5" id="KW-0963">Cytoplasm</keyword>
<evidence type="ECO:0000256" key="5">
    <source>
        <dbReference type="HAMAP-Rule" id="MF_00013"/>
    </source>
</evidence>
<feature type="region of interest" description="Disordered" evidence="6">
    <location>
        <begin position="1"/>
        <end position="38"/>
    </location>
</feature>
<dbReference type="InterPro" id="IPR004143">
    <property type="entry name" value="BPL_LPL_catalytic"/>
</dbReference>